<gene>
    <name evidence="8" type="ORF">PQU92_03090</name>
</gene>
<feature type="transmembrane region" description="Helical" evidence="6">
    <location>
        <begin position="173"/>
        <end position="192"/>
    </location>
</feature>
<feature type="transmembrane region" description="Helical" evidence="6">
    <location>
        <begin position="289"/>
        <end position="307"/>
    </location>
</feature>
<evidence type="ECO:0000313" key="9">
    <source>
        <dbReference type="Proteomes" id="UP001214854"/>
    </source>
</evidence>
<feature type="transmembrane region" description="Helical" evidence="6">
    <location>
        <begin position="204"/>
        <end position="225"/>
    </location>
</feature>
<keyword evidence="5 6" id="KW-0472">Membrane</keyword>
<organism evidence="8 9">
    <name type="scientific">Asticcacaulis aquaticus</name>
    <dbReference type="NCBI Taxonomy" id="2984212"/>
    <lineage>
        <taxon>Bacteria</taxon>
        <taxon>Pseudomonadati</taxon>
        <taxon>Pseudomonadota</taxon>
        <taxon>Alphaproteobacteria</taxon>
        <taxon>Caulobacterales</taxon>
        <taxon>Caulobacteraceae</taxon>
        <taxon>Asticcacaulis</taxon>
    </lineage>
</organism>
<evidence type="ECO:0000256" key="3">
    <source>
        <dbReference type="ARBA" id="ARBA00022692"/>
    </source>
</evidence>
<dbReference type="InterPro" id="IPR000620">
    <property type="entry name" value="EamA_dom"/>
</dbReference>
<sequence>MNFSTLNVKTFFQDRTTVFLSAVLCCLLWGSAFPAIKVGYQLLSITRDQVPSQLLFAGWRFVIAGLLLLIFAQLTGRPVFRLTRQQAFDITVLGLIQTAIQYVFFYIGLAHATGVKSSIMNATGAFFSVVLAHVLYRNDRLTPLRTLGCLIGFAGVMVVNFKPGALDMEFSLLGEGFVVIAAFILSAASIYGKKLSQTVDAVVMTGWQLGIGGAILAITGAGFGGHMDGMGLPAMGLLVYMGILSAVAFCLWGILLKYNPVGLVAAFQFLIPVFGVTLSALFLGESIWAWKNALSLVLVCAGIWLVTRSKPA</sequence>
<evidence type="ECO:0000256" key="5">
    <source>
        <dbReference type="ARBA" id="ARBA00023136"/>
    </source>
</evidence>
<reference evidence="8 9" key="1">
    <citation type="submission" date="2023-01" db="EMBL/GenBank/DDBJ databases">
        <title>Novel species of the genus Asticcacaulis isolated from rivers.</title>
        <authorList>
            <person name="Lu H."/>
        </authorList>
    </citation>
    <scope>NUCLEOTIDE SEQUENCE [LARGE SCALE GENOMIC DNA]</scope>
    <source>
        <strain evidence="8 9">BYS171W</strain>
    </source>
</reference>
<feature type="transmembrane region" description="Helical" evidence="6">
    <location>
        <begin position="263"/>
        <end position="283"/>
    </location>
</feature>
<keyword evidence="2" id="KW-1003">Cell membrane</keyword>
<accession>A0ABT5HQB7</accession>
<feature type="transmembrane region" description="Helical" evidence="6">
    <location>
        <begin position="237"/>
        <end position="256"/>
    </location>
</feature>
<dbReference type="SUPFAM" id="SSF103481">
    <property type="entry name" value="Multidrug resistance efflux transporter EmrE"/>
    <property type="match status" value="2"/>
</dbReference>
<evidence type="ECO:0000256" key="4">
    <source>
        <dbReference type="ARBA" id="ARBA00022989"/>
    </source>
</evidence>
<feature type="transmembrane region" description="Helical" evidence="6">
    <location>
        <begin position="119"/>
        <end position="136"/>
    </location>
</feature>
<evidence type="ECO:0000256" key="2">
    <source>
        <dbReference type="ARBA" id="ARBA00022475"/>
    </source>
</evidence>
<proteinExistence type="predicted"/>
<comment type="caution">
    <text evidence="8">The sequence shown here is derived from an EMBL/GenBank/DDBJ whole genome shotgun (WGS) entry which is preliminary data.</text>
</comment>
<evidence type="ECO:0000256" key="6">
    <source>
        <dbReference type="SAM" id="Phobius"/>
    </source>
</evidence>
<keyword evidence="3 6" id="KW-0812">Transmembrane</keyword>
<dbReference type="RefSeq" id="WP_272746754.1">
    <property type="nucleotide sequence ID" value="NZ_JAQQKX010000002.1"/>
</dbReference>
<dbReference type="Proteomes" id="UP001214854">
    <property type="component" value="Unassembled WGS sequence"/>
</dbReference>
<feature type="transmembrane region" description="Helical" evidence="6">
    <location>
        <begin position="143"/>
        <end position="161"/>
    </location>
</feature>
<name>A0ABT5HQB7_9CAUL</name>
<comment type="subcellular location">
    <subcellularLocation>
        <location evidence="1">Cell membrane</location>
        <topology evidence="1">Multi-pass membrane protein</topology>
    </subcellularLocation>
</comment>
<dbReference type="InterPro" id="IPR037185">
    <property type="entry name" value="EmrE-like"/>
</dbReference>
<evidence type="ECO:0000256" key="1">
    <source>
        <dbReference type="ARBA" id="ARBA00004651"/>
    </source>
</evidence>
<feature type="domain" description="EamA" evidence="7">
    <location>
        <begin position="20"/>
        <end position="160"/>
    </location>
</feature>
<feature type="domain" description="EamA" evidence="7">
    <location>
        <begin position="173"/>
        <end position="307"/>
    </location>
</feature>
<dbReference type="EMBL" id="JAQQKX010000002">
    <property type="protein sequence ID" value="MDC7682244.1"/>
    <property type="molecule type" value="Genomic_DNA"/>
</dbReference>
<keyword evidence="4 6" id="KW-1133">Transmembrane helix</keyword>
<dbReference type="Pfam" id="PF00892">
    <property type="entry name" value="EamA"/>
    <property type="match status" value="2"/>
</dbReference>
<dbReference type="InterPro" id="IPR050638">
    <property type="entry name" value="AA-Vitamin_Transporters"/>
</dbReference>
<protein>
    <submittedName>
        <fullName evidence="8">DMT family transporter</fullName>
    </submittedName>
</protein>
<evidence type="ECO:0000259" key="7">
    <source>
        <dbReference type="Pfam" id="PF00892"/>
    </source>
</evidence>
<evidence type="ECO:0000313" key="8">
    <source>
        <dbReference type="EMBL" id="MDC7682244.1"/>
    </source>
</evidence>
<dbReference type="PANTHER" id="PTHR32322:SF18">
    <property type="entry name" value="S-ADENOSYLMETHIONINE_S-ADENOSYLHOMOCYSTEINE TRANSPORTER"/>
    <property type="match status" value="1"/>
</dbReference>
<keyword evidence="9" id="KW-1185">Reference proteome</keyword>
<feature type="transmembrane region" description="Helical" evidence="6">
    <location>
        <begin position="58"/>
        <end position="75"/>
    </location>
</feature>
<dbReference type="PANTHER" id="PTHR32322">
    <property type="entry name" value="INNER MEMBRANE TRANSPORTER"/>
    <property type="match status" value="1"/>
</dbReference>
<feature type="transmembrane region" description="Helical" evidence="6">
    <location>
        <begin position="87"/>
        <end position="107"/>
    </location>
</feature>